<dbReference type="HOGENOM" id="CLU_000445_11_1_7"/>
<keyword evidence="3" id="KW-1133">Transmembrane helix</keyword>
<dbReference type="GO" id="GO:0052621">
    <property type="term" value="F:diguanylate cyclase activity"/>
    <property type="evidence" value="ECO:0007669"/>
    <property type="project" value="UniProtKB-EC"/>
</dbReference>
<comment type="catalytic activity">
    <reaction evidence="2">
        <text>2 GTP = 3',3'-c-di-GMP + 2 diphosphate</text>
        <dbReference type="Rhea" id="RHEA:24898"/>
        <dbReference type="ChEBI" id="CHEBI:33019"/>
        <dbReference type="ChEBI" id="CHEBI:37565"/>
        <dbReference type="ChEBI" id="CHEBI:58805"/>
        <dbReference type="EC" id="2.7.7.65"/>
    </reaction>
</comment>
<feature type="transmembrane region" description="Helical" evidence="3">
    <location>
        <begin position="52"/>
        <end position="71"/>
    </location>
</feature>
<dbReference type="Proteomes" id="UP000001933">
    <property type="component" value="Chromosome"/>
</dbReference>
<proteinExistence type="predicted"/>
<keyword evidence="6" id="KW-1185">Reference proteome</keyword>
<keyword evidence="3" id="KW-0472">Membrane</keyword>
<dbReference type="eggNOG" id="COG3706">
    <property type="taxonomic scope" value="Bacteria"/>
</dbReference>
<evidence type="ECO:0000256" key="2">
    <source>
        <dbReference type="ARBA" id="ARBA00034247"/>
    </source>
</evidence>
<dbReference type="KEGG" id="sat:SYN_02005"/>
<dbReference type="GO" id="GO:0005886">
    <property type="term" value="C:plasma membrane"/>
    <property type="evidence" value="ECO:0007669"/>
    <property type="project" value="TreeGrafter"/>
</dbReference>
<dbReference type="SMART" id="SM00267">
    <property type="entry name" value="GGDEF"/>
    <property type="match status" value="1"/>
</dbReference>
<organism evidence="5 6">
    <name type="scientific">Syntrophus aciditrophicus (strain SB)</name>
    <dbReference type="NCBI Taxonomy" id="56780"/>
    <lineage>
        <taxon>Bacteria</taxon>
        <taxon>Pseudomonadati</taxon>
        <taxon>Thermodesulfobacteriota</taxon>
        <taxon>Syntrophia</taxon>
        <taxon>Syntrophales</taxon>
        <taxon>Syntrophaceae</taxon>
        <taxon>Syntrophus</taxon>
    </lineage>
</organism>
<name>Q2LU88_SYNAS</name>
<dbReference type="EC" id="2.7.7.65" evidence="1"/>
<feature type="domain" description="GGDEF" evidence="4">
    <location>
        <begin position="222"/>
        <end position="355"/>
    </location>
</feature>
<evidence type="ECO:0000256" key="3">
    <source>
        <dbReference type="SAM" id="Phobius"/>
    </source>
</evidence>
<dbReference type="OrthoDB" id="9812034at2"/>
<protein>
    <recommendedName>
        <fullName evidence="1">diguanylate cyclase</fullName>
        <ecNumber evidence="1">2.7.7.65</ecNumber>
    </recommendedName>
</protein>
<dbReference type="SUPFAM" id="SSF55073">
    <property type="entry name" value="Nucleotide cyclase"/>
    <property type="match status" value="1"/>
</dbReference>
<dbReference type="InterPro" id="IPR043128">
    <property type="entry name" value="Rev_trsase/Diguanyl_cyclase"/>
</dbReference>
<dbReference type="PANTHER" id="PTHR45138:SF9">
    <property type="entry name" value="DIGUANYLATE CYCLASE DGCM-RELATED"/>
    <property type="match status" value="1"/>
</dbReference>
<evidence type="ECO:0000313" key="5">
    <source>
        <dbReference type="EMBL" id="ABC77646.1"/>
    </source>
</evidence>
<evidence type="ECO:0000313" key="6">
    <source>
        <dbReference type="Proteomes" id="UP000001933"/>
    </source>
</evidence>
<feature type="transmembrane region" description="Helical" evidence="3">
    <location>
        <begin position="154"/>
        <end position="178"/>
    </location>
</feature>
<dbReference type="InterPro" id="IPR050469">
    <property type="entry name" value="Diguanylate_Cyclase"/>
</dbReference>
<dbReference type="Pfam" id="PF00990">
    <property type="entry name" value="GGDEF"/>
    <property type="match status" value="1"/>
</dbReference>
<dbReference type="PROSITE" id="PS50887">
    <property type="entry name" value="GGDEF"/>
    <property type="match status" value="1"/>
</dbReference>
<accession>Q2LU88</accession>
<dbReference type="InterPro" id="IPR029787">
    <property type="entry name" value="Nucleotide_cyclase"/>
</dbReference>
<dbReference type="NCBIfam" id="TIGR00254">
    <property type="entry name" value="GGDEF"/>
    <property type="match status" value="1"/>
</dbReference>
<dbReference type="FunFam" id="3.30.70.270:FF:000001">
    <property type="entry name" value="Diguanylate cyclase domain protein"/>
    <property type="match status" value="1"/>
</dbReference>
<dbReference type="InterPro" id="IPR000160">
    <property type="entry name" value="GGDEF_dom"/>
</dbReference>
<dbReference type="PANTHER" id="PTHR45138">
    <property type="entry name" value="REGULATORY COMPONENTS OF SENSORY TRANSDUCTION SYSTEM"/>
    <property type="match status" value="1"/>
</dbReference>
<dbReference type="Gene3D" id="3.30.70.270">
    <property type="match status" value="1"/>
</dbReference>
<dbReference type="InParanoid" id="Q2LU88"/>
<dbReference type="STRING" id="56780.SYN_02005"/>
<feature type="transmembrane region" description="Helical" evidence="3">
    <location>
        <begin position="30"/>
        <end position="46"/>
    </location>
</feature>
<feature type="transmembrane region" description="Helical" evidence="3">
    <location>
        <begin position="111"/>
        <end position="142"/>
    </location>
</feature>
<dbReference type="EMBL" id="CP000252">
    <property type="protein sequence ID" value="ABC77646.1"/>
    <property type="molecule type" value="Genomic_DNA"/>
</dbReference>
<dbReference type="GO" id="GO:0043709">
    <property type="term" value="P:cell adhesion involved in single-species biofilm formation"/>
    <property type="evidence" value="ECO:0007669"/>
    <property type="project" value="TreeGrafter"/>
</dbReference>
<evidence type="ECO:0000259" key="4">
    <source>
        <dbReference type="PROSITE" id="PS50887"/>
    </source>
</evidence>
<reference evidence="5 6" key="1">
    <citation type="journal article" date="2007" name="Proc. Natl. Acad. Sci. U.S.A.">
        <title>The genome of Syntrophus aciditrophicus: life at the thermodynamic limit of microbial growth.</title>
        <authorList>
            <person name="McInerney M.J."/>
            <person name="Rohlin L."/>
            <person name="Mouttaki H."/>
            <person name="Kim U."/>
            <person name="Krupp R.S."/>
            <person name="Rios-Hernandez L."/>
            <person name="Sieber J."/>
            <person name="Struchtemeyer C.G."/>
            <person name="Bhattacharyya A."/>
            <person name="Campbell J.W."/>
            <person name="Gunsalus R.P."/>
        </authorList>
    </citation>
    <scope>NUCLEOTIDE SEQUENCE [LARGE SCALE GENOMIC DNA]</scope>
    <source>
        <strain evidence="5 6">SB</strain>
    </source>
</reference>
<feature type="transmembrane region" description="Helical" evidence="3">
    <location>
        <begin position="83"/>
        <end position="99"/>
    </location>
</feature>
<dbReference type="GO" id="GO:1902201">
    <property type="term" value="P:negative regulation of bacterial-type flagellum-dependent cell motility"/>
    <property type="evidence" value="ECO:0007669"/>
    <property type="project" value="TreeGrafter"/>
</dbReference>
<dbReference type="FunCoup" id="Q2LU88">
    <property type="interactions" value="32"/>
</dbReference>
<evidence type="ECO:0000256" key="1">
    <source>
        <dbReference type="ARBA" id="ARBA00012528"/>
    </source>
</evidence>
<sequence length="355" mass="39510">MENTAQKETRITTSIEQEELRGISRSVAEIEWLLLILVLLYHVFGGTDVKDAPSIVLSLVMYAAFVMGFRYARFLKQESRWKLAVETWVMTGFVTWALWHTGKLESPLLNSYLLVIITSALALGKLTTLLELALIGTCFIFLGSHSSINELFSLKYVGALFARFAPFVLVAYITTMFASDIRYGLNKIKLMSETDELTGIYNRRGLAIIADRLFGHTVRYNRPLSLLAIDSDNMKRVNDDYGHKAGDQLLVTLVNTIQAQLRHSDILARQGGDEFVVLLPETPSTGALDVAERIRKAVENTPLVLDGKIVRTTVSIGVASYPSEGHSLDVLLAQADFKMYEAKLGGRNKVVQCSV</sequence>
<dbReference type="RefSeq" id="WP_011417668.1">
    <property type="nucleotide sequence ID" value="NC_007759.1"/>
</dbReference>
<keyword evidence="3" id="KW-0812">Transmembrane</keyword>
<dbReference type="AlphaFoldDB" id="Q2LU88"/>
<dbReference type="CDD" id="cd01949">
    <property type="entry name" value="GGDEF"/>
    <property type="match status" value="1"/>
</dbReference>
<gene>
    <name evidence="5" type="ORF">SYN_02005</name>
</gene>